<evidence type="ECO:0000313" key="2">
    <source>
        <dbReference type="Proteomes" id="UP001142610"/>
    </source>
</evidence>
<evidence type="ECO:0000313" key="1">
    <source>
        <dbReference type="EMBL" id="MCQ8184624.1"/>
    </source>
</evidence>
<gene>
    <name evidence="1" type="ORF">NOG11_04415</name>
</gene>
<dbReference type="InterPro" id="IPR023296">
    <property type="entry name" value="Glyco_hydro_beta-prop_sf"/>
</dbReference>
<organism evidence="1 2">
    <name type="scientific">Parvularcula maris</name>
    <dbReference type="NCBI Taxonomy" id="2965077"/>
    <lineage>
        <taxon>Bacteria</taxon>
        <taxon>Pseudomonadati</taxon>
        <taxon>Pseudomonadota</taxon>
        <taxon>Alphaproteobacteria</taxon>
        <taxon>Parvularculales</taxon>
        <taxon>Parvularculaceae</taxon>
        <taxon>Parvularcula</taxon>
    </lineage>
</organism>
<dbReference type="Gene3D" id="2.115.10.20">
    <property type="entry name" value="Glycosyl hydrolase domain, family 43"/>
    <property type="match status" value="1"/>
</dbReference>
<dbReference type="EMBL" id="JANIBC010000002">
    <property type="protein sequence ID" value="MCQ8184624.1"/>
    <property type="molecule type" value="Genomic_DNA"/>
</dbReference>
<keyword evidence="2" id="KW-1185">Reference proteome</keyword>
<comment type="caution">
    <text evidence="1">The sequence shown here is derived from an EMBL/GenBank/DDBJ whole genome shotgun (WGS) entry which is preliminary data.</text>
</comment>
<dbReference type="RefSeq" id="WP_256618473.1">
    <property type="nucleotide sequence ID" value="NZ_JANIBC010000002.1"/>
</dbReference>
<proteinExistence type="predicted"/>
<dbReference type="Proteomes" id="UP001142610">
    <property type="component" value="Unassembled WGS sequence"/>
</dbReference>
<dbReference type="SUPFAM" id="SSF75005">
    <property type="entry name" value="Arabinanase/levansucrase/invertase"/>
    <property type="match status" value="1"/>
</dbReference>
<dbReference type="AlphaFoldDB" id="A0A9X2L7Q7"/>
<protein>
    <submittedName>
        <fullName evidence="1">Uncharacterized protein</fullName>
    </submittedName>
</protein>
<sequence>MSHADTVPVPPPSRELFREGIKHPKLWLWDAWTYQDREELHLFTLALSRLNAEGAPIRPSQRNDYPFHVRRFVSKDEGRSWQDLGAYLQPSDDPASVSHHNVWSGSAHLKGGNLLFGFTGVRRAGRDCPFIQSICAFEAPAMGRAHPDMAVVLSDPERDYGEILRKGYYLGPKDSLGSALGEEGGPILAWRDPFFVEEEPDVYRVYWAAKTGPSEPAVAQARVVRRNGVLELDTLLEPIVPPDAQDYTQSEVPKVYQDPKDGSLLMLTSTCNRLREDQPDEEVSKELRLFRAPGFDGPWEPYSAEGAVLPGTRHLFGGEFGLIDHHAGRATLIAPNTEMASSELQLTFAPPVEILFGRETAEHMRPLVSASTA</sequence>
<reference evidence="1" key="1">
    <citation type="submission" date="2022-07" db="EMBL/GenBank/DDBJ databases">
        <title>Parvularcula maris sp. nov., an algicidal bacterium isolated from seawater.</title>
        <authorList>
            <person name="Li F."/>
        </authorList>
    </citation>
    <scope>NUCLEOTIDE SEQUENCE</scope>
    <source>
        <strain evidence="1">BGMRC 0090</strain>
    </source>
</reference>
<accession>A0A9X2L7Q7</accession>
<name>A0A9X2L7Q7_9PROT</name>